<comment type="caution">
    <text evidence="1">The sequence shown here is derived from an EMBL/GenBank/DDBJ whole genome shotgun (WGS) entry which is preliminary data.</text>
</comment>
<proteinExistence type="predicted"/>
<keyword evidence="2" id="KW-1185">Reference proteome</keyword>
<dbReference type="EMBL" id="JAKELO010000002">
    <property type="protein sequence ID" value="MDE4907163.1"/>
    <property type="molecule type" value="Genomic_DNA"/>
</dbReference>
<dbReference type="Proteomes" id="UP001143747">
    <property type="component" value="Unassembled WGS sequence"/>
</dbReference>
<reference evidence="1" key="1">
    <citation type="submission" date="2022-01" db="EMBL/GenBank/DDBJ databases">
        <title>Draft genome of Methanogenium marinum DSM 15558.</title>
        <authorList>
            <person name="Chen S.-C."/>
            <person name="You Y.-T."/>
        </authorList>
    </citation>
    <scope>NUCLEOTIDE SEQUENCE</scope>
    <source>
        <strain evidence="1">DSM 15558</strain>
    </source>
</reference>
<sequence>MDYDTVIELIISFKENIERSDIESGKKEKIPKKLVADLGEFYCLKELSNRFKEVQPKGGQGSYDICVGEHNKRIEVKTSTLKNDGFYDKNVDFWGWTVSRQGQKKEHKFDILIGVALDDSWRRPEYYIFNYEEAFINNSNVELKRFKSIQKKIHIFQDENDLTVAQSVSPDGITENEGYFNRHKSEFLNGWDKICRD</sequence>
<organism evidence="1 2">
    <name type="scientific">Methanogenium marinum</name>
    <dbReference type="NCBI Taxonomy" id="348610"/>
    <lineage>
        <taxon>Archaea</taxon>
        <taxon>Methanobacteriati</taxon>
        <taxon>Methanobacteriota</taxon>
        <taxon>Stenosarchaea group</taxon>
        <taxon>Methanomicrobia</taxon>
        <taxon>Methanomicrobiales</taxon>
        <taxon>Methanomicrobiaceae</taxon>
        <taxon>Methanogenium</taxon>
    </lineage>
</organism>
<dbReference type="RefSeq" id="WP_274923827.1">
    <property type="nucleotide sequence ID" value="NZ_JAKELO010000002.1"/>
</dbReference>
<evidence type="ECO:0000313" key="2">
    <source>
        <dbReference type="Proteomes" id="UP001143747"/>
    </source>
</evidence>
<gene>
    <name evidence="1" type="ORF">L0665_00780</name>
</gene>
<dbReference type="AlphaFoldDB" id="A0A9Q4KS36"/>
<evidence type="ECO:0000313" key="1">
    <source>
        <dbReference type="EMBL" id="MDE4907163.1"/>
    </source>
</evidence>
<protein>
    <submittedName>
        <fullName evidence="1">Uncharacterized protein</fullName>
    </submittedName>
</protein>
<accession>A0A9Q4KS36</accession>
<name>A0A9Q4KS36_9EURY</name>